<dbReference type="AlphaFoldDB" id="A0A0J9ELS3"/>
<feature type="domain" description="GntR C-terminal" evidence="4">
    <location>
        <begin position="121"/>
        <end position="245"/>
    </location>
</feature>
<dbReference type="Pfam" id="PF08461">
    <property type="entry name" value="WHD_RNase_R"/>
    <property type="match status" value="1"/>
</dbReference>
<organism evidence="5 6">
    <name type="scientific">[Clostridium] citroniae WAL-19142</name>
    <dbReference type="NCBI Taxonomy" id="742734"/>
    <lineage>
        <taxon>Bacteria</taxon>
        <taxon>Bacillati</taxon>
        <taxon>Bacillota</taxon>
        <taxon>Clostridia</taxon>
        <taxon>Lachnospirales</taxon>
        <taxon>Lachnospiraceae</taxon>
        <taxon>Enterocloster</taxon>
    </lineage>
</organism>
<reference evidence="5 6" key="1">
    <citation type="submission" date="2011-04" db="EMBL/GenBank/DDBJ databases">
        <title>The Genome Sequence of Clostridium citroniae WAL-19142.</title>
        <authorList>
            <consortium name="The Broad Institute Genome Sequencing Platform"/>
            <person name="Earl A."/>
            <person name="Ward D."/>
            <person name="Feldgarden M."/>
            <person name="Gevers D."/>
            <person name="Warren Y.A."/>
            <person name="Tyrrell K.L."/>
            <person name="Citron D.M."/>
            <person name="Goldstein E.J."/>
            <person name="Daigneault M."/>
            <person name="Allen-Vercoe E."/>
            <person name="Young S.K."/>
            <person name="Zeng Q."/>
            <person name="Gargeya S."/>
            <person name="Fitzgerald M."/>
            <person name="Haas B."/>
            <person name="Abouelleil A."/>
            <person name="Alvarado L."/>
            <person name="Arachchi H.M."/>
            <person name="Berlin A."/>
            <person name="Brown A."/>
            <person name="Chapman S.B."/>
            <person name="Chen Z."/>
            <person name="Dunbar C."/>
            <person name="Freedman E."/>
            <person name="Gearin G."/>
            <person name="Gellesch M."/>
            <person name="Goldberg J."/>
            <person name="Griggs A."/>
            <person name="Gujja S."/>
            <person name="Heilman E.R."/>
            <person name="Heiman D."/>
            <person name="Howarth C."/>
            <person name="Larson L."/>
            <person name="Lui A."/>
            <person name="MacDonald P.J."/>
            <person name="Mehta T."/>
            <person name="Montmayeur A."/>
            <person name="Murphy C."/>
            <person name="Neiman D."/>
            <person name="Pearson M."/>
            <person name="Priest M."/>
            <person name="Roberts A."/>
            <person name="Saif S."/>
            <person name="Shea T."/>
            <person name="Shenoy N."/>
            <person name="Sisk P."/>
            <person name="Stolte C."/>
            <person name="Sykes S."/>
            <person name="White J."/>
            <person name="Yandava C."/>
            <person name="Wortman J."/>
            <person name="Nusbaum C."/>
            <person name="Birren B."/>
        </authorList>
    </citation>
    <scope>NUCLEOTIDE SEQUENCE [LARGE SCALE GENOMIC DNA]</scope>
    <source>
        <strain evidence="5 6">WAL-19142</strain>
    </source>
</reference>
<evidence type="ECO:0000256" key="3">
    <source>
        <dbReference type="ARBA" id="ARBA00023163"/>
    </source>
</evidence>
<evidence type="ECO:0000313" key="5">
    <source>
        <dbReference type="EMBL" id="KMW16575.1"/>
    </source>
</evidence>
<sequence>MPNESLNLSLEELKELFPIQSDLIDYLILTFLLQKNEPTGSWTFKEMFEQAGLTVGTATIGRNLKMMDSHGYTVQVANKGRVLTDLGLEKASHLRAHAAEQEFSRDLMALTKSTDMKTLADILYARIAIEYEAARLAALNAGPGDLEELQWSLNQHKRSISLGNSSAGTGLDFHLVLAKASQNQAMYTALNLLIYQQRCIEWNAQAEGILEYSTTYAAIHEEILNAVRQHDPQLAAHLIKSHLLDIIHEIEKNTGTV</sequence>
<name>A0A0J9ELS3_9FIRM</name>
<comment type="caution">
    <text evidence="5">The sequence shown here is derived from an EMBL/GenBank/DDBJ whole genome shotgun (WGS) entry which is preliminary data.</text>
</comment>
<dbReference type="GeneID" id="93161561"/>
<dbReference type="SMART" id="SM00895">
    <property type="entry name" value="FCD"/>
    <property type="match status" value="1"/>
</dbReference>
<dbReference type="RefSeq" id="WP_048930597.1">
    <property type="nucleotide sequence ID" value="NZ_KQ235881.1"/>
</dbReference>
<dbReference type="OrthoDB" id="9799482at2"/>
<dbReference type="PATRIC" id="fig|742734.4.peg.4364"/>
<evidence type="ECO:0000256" key="1">
    <source>
        <dbReference type="ARBA" id="ARBA00023015"/>
    </source>
</evidence>
<evidence type="ECO:0000259" key="4">
    <source>
        <dbReference type="SMART" id="SM00895"/>
    </source>
</evidence>
<dbReference type="Pfam" id="PF07729">
    <property type="entry name" value="FCD"/>
    <property type="match status" value="1"/>
</dbReference>
<keyword evidence="3" id="KW-0804">Transcription</keyword>
<dbReference type="PANTHER" id="PTHR43537">
    <property type="entry name" value="TRANSCRIPTIONAL REGULATOR, GNTR FAMILY"/>
    <property type="match status" value="1"/>
</dbReference>
<accession>A0A0J9ELS3</accession>
<dbReference type="GO" id="GO:0003677">
    <property type="term" value="F:DNA binding"/>
    <property type="evidence" value="ECO:0007669"/>
    <property type="project" value="UniProtKB-KW"/>
</dbReference>
<proteinExistence type="predicted"/>
<keyword evidence="2" id="KW-0238">DNA-binding</keyword>
<gene>
    <name evidence="5" type="ORF">HMPREF9470_04075</name>
</gene>
<dbReference type="EMBL" id="ADLK01000029">
    <property type="protein sequence ID" value="KMW16575.1"/>
    <property type="molecule type" value="Genomic_DNA"/>
</dbReference>
<protein>
    <recommendedName>
        <fullName evidence="4">GntR C-terminal domain-containing protein</fullName>
    </recommendedName>
</protein>
<keyword evidence="1" id="KW-0805">Transcription regulation</keyword>
<dbReference type="SUPFAM" id="SSF48008">
    <property type="entry name" value="GntR ligand-binding domain-like"/>
    <property type="match status" value="1"/>
</dbReference>
<dbReference type="InterPro" id="IPR008920">
    <property type="entry name" value="TF_FadR/GntR_C"/>
</dbReference>
<evidence type="ECO:0000256" key="2">
    <source>
        <dbReference type="ARBA" id="ARBA00023125"/>
    </source>
</evidence>
<dbReference type="PANTHER" id="PTHR43537:SF5">
    <property type="entry name" value="UXU OPERON TRANSCRIPTIONAL REGULATOR"/>
    <property type="match status" value="1"/>
</dbReference>
<dbReference type="Gene3D" id="1.20.120.530">
    <property type="entry name" value="GntR ligand-binding domain-like"/>
    <property type="match status" value="1"/>
</dbReference>
<dbReference type="InterPro" id="IPR011711">
    <property type="entry name" value="GntR_C"/>
</dbReference>
<dbReference type="InterPro" id="IPR013668">
    <property type="entry name" value="RNase_R_HTH_12"/>
</dbReference>
<dbReference type="Proteomes" id="UP000037392">
    <property type="component" value="Unassembled WGS sequence"/>
</dbReference>
<evidence type="ECO:0000313" key="6">
    <source>
        <dbReference type="Proteomes" id="UP000037392"/>
    </source>
</evidence>